<dbReference type="PROSITE" id="PS51257">
    <property type="entry name" value="PROKAR_LIPOPROTEIN"/>
    <property type="match status" value="1"/>
</dbReference>
<dbReference type="AlphaFoldDB" id="A0A4Y8KV16"/>
<name>A0A4Y8KV16_9BACT</name>
<dbReference type="EMBL" id="SOML01000016">
    <property type="protein sequence ID" value="TFD92782.1"/>
    <property type="molecule type" value="Genomic_DNA"/>
</dbReference>
<evidence type="ECO:0000313" key="3">
    <source>
        <dbReference type="Proteomes" id="UP000297861"/>
    </source>
</evidence>
<reference evidence="2 3" key="1">
    <citation type="submission" date="2019-03" db="EMBL/GenBank/DDBJ databases">
        <title>San Antonio Military Medical Center submission to MRSN (WRAIR), pending publication.</title>
        <authorList>
            <person name="Blyth D.M."/>
            <person name="Mccarthy S.L."/>
            <person name="Schall S.E."/>
            <person name="Stam J.A."/>
            <person name="Ong A.C."/>
            <person name="Mcgann P.T."/>
        </authorList>
    </citation>
    <scope>NUCLEOTIDE SEQUENCE [LARGE SCALE GENOMIC DNA]</scope>
    <source>
        <strain evidence="2 3">MRSN571793</strain>
    </source>
</reference>
<dbReference type="OrthoDB" id="1437569at2"/>
<feature type="chain" id="PRO_5021233008" description="Lipocalin-like domain-containing protein" evidence="1">
    <location>
        <begin position="19"/>
        <end position="108"/>
    </location>
</feature>
<evidence type="ECO:0000256" key="1">
    <source>
        <dbReference type="SAM" id="SignalP"/>
    </source>
</evidence>
<organism evidence="2 3">
    <name type="scientific">Dysgonomonas capnocytophagoides</name>
    <dbReference type="NCBI Taxonomy" id="45254"/>
    <lineage>
        <taxon>Bacteria</taxon>
        <taxon>Pseudomonadati</taxon>
        <taxon>Bacteroidota</taxon>
        <taxon>Bacteroidia</taxon>
        <taxon>Bacteroidales</taxon>
        <taxon>Dysgonomonadaceae</taxon>
        <taxon>Dysgonomonas</taxon>
    </lineage>
</organism>
<gene>
    <name evidence="2" type="ORF">E2605_18225</name>
</gene>
<dbReference type="RefSeq" id="WP_134437469.1">
    <property type="nucleotide sequence ID" value="NZ_SOML01000016.1"/>
</dbReference>
<keyword evidence="1" id="KW-0732">Signal</keyword>
<accession>A0A4Y8KV16</accession>
<keyword evidence="3" id="KW-1185">Reference proteome</keyword>
<sequence>MKQLLTILLLFPLFIACSSDDDNNHGDTLEEQIVGTWVNTSIPAFNPANKLVFANNVVKGYDENNKLIIDSKYTVYTDVVKFEYFTATIDNNILIVDGVDQQWKFKRQ</sequence>
<feature type="signal peptide" evidence="1">
    <location>
        <begin position="1"/>
        <end position="18"/>
    </location>
</feature>
<proteinExistence type="predicted"/>
<evidence type="ECO:0000313" key="2">
    <source>
        <dbReference type="EMBL" id="TFD92782.1"/>
    </source>
</evidence>
<protein>
    <recommendedName>
        <fullName evidence="4">Lipocalin-like domain-containing protein</fullName>
    </recommendedName>
</protein>
<evidence type="ECO:0008006" key="4">
    <source>
        <dbReference type="Google" id="ProtNLM"/>
    </source>
</evidence>
<comment type="caution">
    <text evidence="2">The sequence shown here is derived from an EMBL/GenBank/DDBJ whole genome shotgun (WGS) entry which is preliminary data.</text>
</comment>
<dbReference type="Proteomes" id="UP000297861">
    <property type="component" value="Unassembled WGS sequence"/>
</dbReference>